<evidence type="ECO:0000256" key="3">
    <source>
        <dbReference type="ARBA" id="ARBA00022553"/>
    </source>
</evidence>
<dbReference type="Gene3D" id="3.30.565.10">
    <property type="entry name" value="Histidine kinase-like ATPase, C-terminal domain"/>
    <property type="match status" value="1"/>
</dbReference>
<dbReference type="PRINTS" id="PR00344">
    <property type="entry name" value="BCTRLSENSOR"/>
</dbReference>
<sequence length="506" mass="55379">MSRLSQLIRQHSELDDVDREWLMLLLADSQLLADMALADLVMWVRDHEGNFVAISQVRPASAPTLFYRDLIGQRVREQWEHDVRACYEEGITRISSTPDWFDEIPAQLTTTPVFSKRAEGDRLVRSASPIAIISRHTNVARTRQLTRQEVTFRECADDMFDMIQAGDFPDIAAPDFSRRGAPRASDGMIRLNVDGVVTFASPNALSAMNKLGFGGELEGEVFAEVASMLLDDKRNVSVDEALPLVVAGQAPCVSDVNAKGVTVTMRSLPLYRGGERIGAVVLCRDTTDVRHQQQELITKDATIREIHHRVKNNLQTVAALLRIQARRARSDEARESLLHAMRRVSSIAVVHDTLSGGFSQSVNFDEVFTRVMRLATEVATGEGAGQVRPVLRGSFGAVPSEYATPLALALTELITNAVEHGFADGVSAEEPGEISVEIEPNEEFLDIHVRDNGCGFTGAPDASGLGTQIVRTLVEGELGGQIAWNSIVGTGTTVEISIPKRWGVNG</sequence>
<dbReference type="Pfam" id="PF07568">
    <property type="entry name" value="HisKA_2"/>
    <property type="match status" value="1"/>
</dbReference>
<feature type="domain" description="Histidine kinase" evidence="9">
    <location>
        <begin position="305"/>
        <end position="502"/>
    </location>
</feature>
<dbReference type="SMART" id="SM00911">
    <property type="entry name" value="HWE_HK"/>
    <property type="match status" value="1"/>
</dbReference>
<dbReference type="InterPro" id="IPR003594">
    <property type="entry name" value="HATPase_dom"/>
</dbReference>
<evidence type="ECO:0000313" key="10">
    <source>
        <dbReference type="EMBL" id="MFD2675350.1"/>
    </source>
</evidence>
<keyword evidence="5" id="KW-0547">Nucleotide-binding</keyword>
<dbReference type="InterPro" id="IPR011495">
    <property type="entry name" value="Sig_transdc_His_kin_sub2_dim/P"/>
</dbReference>
<dbReference type="Pfam" id="PF02518">
    <property type="entry name" value="HATPase_c"/>
    <property type="match status" value="1"/>
</dbReference>
<evidence type="ECO:0000256" key="8">
    <source>
        <dbReference type="ARBA" id="ARBA00023012"/>
    </source>
</evidence>
<accession>A0ABW5RKQ0</accession>
<dbReference type="InterPro" id="IPR022066">
    <property type="entry name" value="PdtaS_GAF"/>
</dbReference>
<comment type="catalytic activity">
    <reaction evidence="1">
        <text>ATP + protein L-histidine = ADP + protein N-phospho-L-histidine.</text>
        <dbReference type="EC" id="2.7.13.3"/>
    </reaction>
</comment>
<dbReference type="InterPro" id="IPR005467">
    <property type="entry name" value="His_kinase_dom"/>
</dbReference>
<dbReference type="InterPro" id="IPR038424">
    <property type="entry name" value="H_kinase_PdtaS_GAF_sf"/>
</dbReference>
<reference evidence="11" key="1">
    <citation type="journal article" date="2019" name="Int. J. Syst. Evol. Microbiol.">
        <title>The Global Catalogue of Microorganisms (GCM) 10K type strain sequencing project: providing services to taxonomists for standard genome sequencing and annotation.</title>
        <authorList>
            <consortium name="The Broad Institute Genomics Platform"/>
            <consortium name="The Broad Institute Genome Sequencing Center for Infectious Disease"/>
            <person name="Wu L."/>
            <person name="Ma J."/>
        </authorList>
    </citation>
    <scope>NUCLEOTIDE SEQUENCE [LARGE SCALE GENOMIC DNA]</scope>
    <source>
        <strain evidence="11">TISTR 1511</strain>
    </source>
</reference>
<dbReference type="RefSeq" id="WP_066058591.1">
    <property type="nucleotide sequence ID" value="NZ_JBHUNF010000004.1"/>
</dbReference>
<evidence type="ECO:0000313" key="11">
    <source>
        <dbReference type="Proteomes" id="UP001597453"/>
    </source>
</evidence>
<dbReference type="PROSITE" id="PS50109">
    <property type="entry name" value="HIS_KIN"/>
    <property type="match status" value="1"/>
</dbReference>
<dbReference type="SUPFAM" id="SSF55874">
    <property type="entry name" value="ATPase domain of HSP90 chaperone/DNA topoisomerase II/histidine kinase"/>
    <property type="match status" value="1"/>
</dbReference>
<gene>
    <name evidence="10" type="ORF">ACFSUQ_08605</name>
</gene>
<dbReference type="InterPro" id="IPR004358">
    <property type="entry name" value="Sig_transdc_His_kin-like_C"/>
</dbReference>
<dbReference type="Gene3D" id="3.30.450.20">
    <property type="entry name" value="PAS domain"/>
    <property type="match status" value="1"/>
</dbReference>
<evidence type="ECO:0000256" key="2">
    <source>
        <dbReference type="ARBA" id="ARBA00012438"/>
    </source>
</evidence>
<name>A0ABW5RKQ0_9MICO</name>
<organism evidence="10 11">
    <name type="scientific">Gulosibacter bifidus</name>
    <dbReference type="NCBI Taxonomy" id="272239"/>
    <lineage>
        <taxon>Bacteria</taxon>
        <taxon>Bacillati</taxon>
        <taxon>Actinomycetota</taxon>
        <taxon>Actinomycetes</taxon>
        <taxon>Micrococcales</taxon>
        <taxon>Microbacteriaceae</taxon>
        <taxon>Gulosibacter</taxon>
    </lineage>
</organism>
<dbReference type="SMART" id="SM00387">
    <property type="entry name" value="HATPase_c"/>
    <property type="match status" value="1"/>
</dbReference>
<protein>
    <recommendedName>
        <fullName evidence="2">histidine kinase</fullName>
        <ecNumber evidence="2">2.7.13.3</ecNumber>
    </recommendedName>
</protein>
<keyword evidence="6 10" id="KW-0418">Kinase</keyword>
<evidence type="ECO:0000256" key="1">
    <source>
        <dbReference type="ARBA" id="ARBA00000085"/>
    </source>
</evidence>
<evidence type="ECO:0000259" key="9">
    <source>
        <dbReference type="PROSITE" id="PS50109"/>
    </source>
</evidence>
<keyword evidence="7" id="KW-0067">ATP-binding</keyword>
<comment type="caution">
    <text evidence="10">The sequence shown here is derived from an EMBL/GenBank/DDBJ whole genome shotgun (WGS) entry which is preliminary data.</text>
</comment>
<dbReference type="InterPro" id="IPR036890">
    <property type="entry name" value="HATPase_C_sf"/>
</dbReference>
<evidence type="ECO:0000256" key="5">
    <source>
        <dbReference type="ARBA" id="ARBA00022741"/>
    </source>
</evidence>
<dbReference type="GO" id="GO:0004673">
    <property type="term" value="F:protein histidine kinase activity"/>
    <property type="evidence" value="ECO:0007669"/>
    <property type="project" value="UniProtKB-EC"/>
</dbReference>
<evidence type="ECO:0000256" key="7">
    <source>
        <dbReference type="ARBA" id="ARBA00022840"/>
    </source>
</evidence>
<dbReference type="EMBL" id="JBHUNF010000004">
    <property type="protein sequence ID" value="MFD2675350.1"/>
    <property type="molecule type" value="Genomic_DNA"/>
</dbReference>
<dbReference type="EC" id="2.7.13.3" evidence="2"/>
<keyword evidence="3" id="KW-0597">Phosphoprotein</keyword>
<evidence type="ECO:0000256" key="4">
    <source>
        <dbReference type="ARBA" id="ARBA00022679"/>
    </source>
</evidence>
<keyword evidence="4 10" id="KW-0808">Transferase</keyword>
<dbReference type="PANTHER" id="PTHR41523">
    <property type="entry name" value="TWO-COMPONENT SYSTEM SENSOR PROTEIN"/>
    <property type="match status" value="1"/>
</dbReference>
<evidence type="ECO:0000256" key="6">
    <source>
        <dbReference type="ARBA" id="ARBA00022777"/>
    </source>
</evidence>
<dbReference type="InterPro" id="IPR011102">
    <property type="entry name" value="Sig_transdc_His_kinase_HWE"/>
</dbReference>
<dbReference type="Pfam" id="PF12282">
    <property type="entry name" value="GAF_PdtaS"/>
    <property type="match status" value="1"/>
</dbReference>
<dbReference type="Gene3D" id="3.30.450.280">
    <property type="entry name" value="GAF domain"/>
    <property type="match status" value="1"/>
</dbReference>
<dbReference type="Proteomes" id="UP001597453">
    <property type="component" value="Unassembled WGS sequence"/>
</dbReference>
<keyword evidence="11" id="KW-1185">Reference proteome</keyword>
<dbReference type="PANTHER" id="PTHR41523:SF8">
    <property type="entry name" value="ETHYLENE RESPONSE SENSOR PROTEIN"/>
    <property type="match status" value="1"/>
</dbReference>
<proteinExistence type="predicted"/>
<keyword evidence="8" id="KW-0902">Two-component regulatory system</keyword>